<reference evidence="4" key="1">
    <citation type="submission" date="2017-02" db="UniProtKB">
        <authorList>
            <consortium name="WormBaseParasite"/>
        </authorList>
    </citation>
    <scope>IDENTIFICATION</scope>
</reference>
<sequence length="368" mass="41598">MDEAIATEHLSYGKDELQTTNDVIQEDNLGTISNATVDATSPFNKHDYSVLGDLYPMKPKKRISLGEHNENTTKELGENAILGSENWDGLCGKESSREIPLLSDHRIEPSNKTHNIREELQDDITPEIHKSQLEIDKRRCNFMPCDCNDFNGSFAYNNVINSINNDNEGDVKYSDNNSDNTVNNILAKERNDSPWAVLSPDNMISNGAQYTSLAKQTSDFELISHNKDAFATWTNDSSDNADSSLKDNPTKEESLENSTRKTDDVGKISDRLEAFNRNNEVSSIPIKTSRPKIEETEMPTKAKDEMEGKEHETTSFKIRIGIDFTPKSSLLHNVKNEQNVNYIAVNMKSKAVHENIRVDRMFQELYPT</sequence>
<protein>
    <submittedName>
        <fullName evidence="4">Dentin sialophosphoprotein-like</fullName>
    </submittedName>
</protein>
<reference evidence="2 3" key="2">
    <citation type="submission" date="2018-11" db="EMBL/GenBank/DDBJ databases">
        <authorList>
            <consortium name="Pathogen Informatics"/>
        </authorList>
    </citation>
    <scope>NUCLEOTIDE SEQUENCE [LARGE SCALE GENOMIC DNA]</scope>
</reference>
<accession>A0A0N4SWV0</accession>
<evidence type="ECO:0000313" key="4">
    <source>
        <dbReference type="WBParaSite" id="BPAG_0000012101-mRNA-1"/>
    </source>
</evidence>
<keyword evidence="3" id="KW-1185">Reference proteome</keyword>
<evidence type="ECO:0000313" key="3">
    <source>
        <dbReference type="Proteomes" id="UP000278627"/>
    </source>
</evidence>
<gene>
    <name evidence="2" type="ORF">BPAG_LOCUS122</name>
</gene>
<organism evidence="4">
    <name type="scientific">Brugia pahangi</name>
    <name type="common">Filarial nematode worm</name>
    <dbReference type="NCBI Taxonomy" id="6280"/>
    <lineage>
        <taxon>Eukaryota</taxon>
        <taxon>Metazoa</taxon>
        <taxon>Ecdysozoa</taxon>
        <taxon>Nematoda</taxon>
        <taxon>Chromadorea</taxon>
        <taxon>Rhabditida</taxon>
        <taxon>Spirurina</taxon>
        <taxon>Spiruromorpha</taxon>
        <taxon>Filarioidea</taxon>
        <taxon>Onchocercidae</taxon>
        <taxon>Brugia</taxon>
    </lineage>
</organism>
<proteinExistence type="predicted"/>
<dbReference type="EMBL" id="UZAD01000005">
    <property type="protein sequence ID" value="VDN81308.1"/>
    <property type="molecule type" value="Genomic_DNA"/>
</dbReference>
<name>A0A0N4SWV0_BRUPA</name>
<dbReference type="Proteomes" id="UP000278627">
    <property type="component" value="Unassembled WGS sequence"/>
</dbReference>
<evidence type="ECO:0000256" key="1">
    <source>
        <dbReference type="SAM" id="MobiDB-lite"/>
    </source>
</evidence>
<evidence type="ECO:0000313" key="2">
    <source>
        <dbReference type="EMBL" id="VDN81308.1"/>
    </source>
</evidence>
<dbReference type="WBParaSite" id="BPAG_0000012101-mRNA-1">
    <property type="protein sequence ID" value="BPAG_0000012101-mRNA-1"/>
    <property type="gene ID" value="BPAG_0000012101"/>
</dbReference>
<feature type="compositionally biased region" description="Basic and acidic residues" evidence="1">
    <location>
        <begin position="244"/>
        <end position="264"/>
    </location>
</feature>
<feature type="compositionally biased region" description="Polar residues" evidence="1">
    <location>
        <begin position="232"/>
        <end position="243"/>
    </location>
</feature>
<feature type="region of interest" description="Disordered" evidence="1">
    <location>
        <begin position="232"/>
        <end position="264"/>
    </location>
</feature>
<dbReference type="AlphaFoldDB" id="A0A0N4SWV0"/>